<name>A0A1G6HM34_9MICO</name>
<gene>
    <name evidence="1" type="ORF">SAMN05216410_1120</name>
</gene>
<dbReference type="AlphaFoldDB" id="A0A1G6HM34"/>
<dbReference type="OrthoDB" id="4578191at2"/>
<reference evidence="1 2" key="1">
    <citation type="submission" date="2016-09" db="EMBL/GenBank/DDBJ databases">
        <authorList>
            <person name="Capua I."/>
            <person name="De Benedictis P."/>
            <person name="Joannis T."/>
            <person name="Lombin L.H."/>
            <person name="Cattoli G."/>
        </authorList>
    </citation>
    <scope>NUCLEOTIDE SEQUENCE [LARGE SCALE GENOMIC DNA]</scope>
    <source>
        <strain evidence="1 2">ISLP-3</strain>
    </source>
</reference>
<dbReference type="STRING" id="1814289.SAMN05216410_1120"/>
<sequence length="172" mass="18104">MTLTSIIPTLRASIPDPLTTDRWPVATRPTIDDVLVGGISLRHLVALCGTPCVHVADAVRPGARGVPAPGTVTTVLVTTVTSARIVEGGRIELMTDADLDHALWSEARLIGRTSTARAVPAIVTGRTDANHLQIPADIHTGDLLAVPYPGSLSLKDVQMRHGVSPIMAEVFA</sequence>
<dbReference type="RefSeq" id="WP_093181361.1">
    <property type="nucleotide sequence ID" value="NZ_FMYH01000001.1"/>
</dbReference>
<organism evidence="1 2">
    <name type="scientific">Sanguibacter gelidistatuariae</name>
    <dbReference type="NCBI Taxonomy" id="1814289"/>
    <lineage>
        <taxon>Bacteria</taxon>
        <taxon>Bacillati</taxon>
        <taxon>Actinomycetota</taxon>
        <taxon>Actinomycetes</taxon>
        <taxon>Micrococcales</taxon>
        <taxon>Sanguibacteraceae</taxon>
        <taxon>Sanguibacter</taxon>
    </lineage>
</organism>
<proteinExistence type="predicted"/>
<evidence type="ECO:0000313" key="2">
    <source>
        <dbReference type="Proteomes" id="UP000199039"/>
    </source>
</evidence>
<accession>A0A1G6HM34</accession>
<keyword evidence="2" id="KW-1185">Reference proteome</keyword>
<dbReference type="Proteomes" id="UP000199039">
    <property type="component" value="Unassembled WGS sequence"/>
</dbReference>
<protein>
    <submittedName>
        <fullName evidence="1">Uncharacterized protein</fullName>
    </submittedName>
</protein>
<evidence type="ECO:0000313" key="1">
    <source>
        <dbReference type="EMBL" id="SDB94945.1"/>
    </source>
</evidence>
<dbReference type="EMBL" id="FMYH01000001">
    <property type="protein sequence ID" value="SDB94945.1"/>
    <property type="molecule type" value="Genomic_DNA"/>
</dbReference>